<name>A0A418LXX6_9BACT</name>
<dbReference type="RefSeq" id="WP_119671343.1">
    <property type="nucleotide sequence ID" value="NZ_QXED01000013.1"/>
</dbReference>
<evidence type="ECO:0000313" key="2">
    <source>
        <dbReference type="Proteomes" id="UP000283523"/>
    </source>
</evidence>
<evidence type="ECO:0000313" key="1">
    <source>
        <dbReference type="EMBL" id="RIV18092.1"/>
    </source>
</evidence>
<proteinExistence type="predicted"/>
<keyword evidence="2" id="KW-1185">Reference proteome</keyword>
<gene>
    <name evidence="1" type="ORF">DYU11_29495</name>
</gene>
<comment type="caution">
    <text evidence="1">The sequence shown here is derived from an EMBL/GenBank/DDBJ whole genome shotgun (WGS) entry which is preliminary data.</text>
</comment>
<dbReference type="PROSITE" id="PS51257">
    <property type="entry name" value="PROKAR_LIPOPROTEIN"/>
    <property type="match status" value="1"/>
</dbReference>
<reference evidence="1 2" key="1">
    <citation type="submission" date="2018-08" db="EMBL/GenBank/DDBJ databases">
        <title>Fibrisoma montanum sp. nov., isolated from Danxia mountain soil.</title>
        <authorList>
            <person name="Huang Y."/>
        </authorList>
    </citation>
    <scope>NUCLEOTIDE SEQUENCE [LARGE SCALE GENOMIC DNA]</scope>
    <source>
        <strain evidence="1 2">HYT19</strain>
    </source>
</reference>
<accession>A0A418LXX6</accession>
<dbReference type="Proteomes" id="UP000283523">
    <property type="component" value="Unassembled WGS sequence"/>
</dbReference>
<protein>
    <submittedName>
        <fullName evidence="1">Uncharacterized protein</fullName>
    </submittedName>
</protein>
<dbReference type="EMBL" id="QXED01000013">
    <property type="protein sequence ID" value="RIV18092.1"/>
    <property type="molecule type" value="Genomic_DNA"/>
</dbReference>
<sequence length="67" mass="7359">MKRYPHHLSFAALTIGFLVTLTSCSEQPDVPPLVDPIPVHIAPPNYGIIEIDSSKLNVPVEIALERP</sequence>
<dbReference type="AlphaFoldDB" id="A0A418LXX6"/>
<organism evidence="1 2">
    <name type="scientific">Fibrisoma montanum</name>
    <dbReference type="NCBI Taxonomy" id="2305895"/>
    <lineage>
        <taxon>Bacteria</taxon>
        <taxon>Pseudomonadati</taxon>
        <taxon>Bacteroidota</taxon>
        <taxon>Cytophagia</taxon>
        <taxon>Cytophagales</taxon>
        <taxon>Spirosomataceae</taxon>
        <taxon>Fibrisoma</taxon>
    </lineage>
</organism>